<dbReference type="KEGG" id="tsin:OXH18_01360"/>
<gene>
    <name evidence="1" type="ORF">OXH18_01360</name>
</gene>
<sequence length="78" mass="9067">MNTQELVDKLGKEHALAVVEWLEFTIQEFRNDRPEDEDTAEYLESLTDYLRLHAASEFVETHQGMSAHNLKSTDLMDL</sequence>
<evidence type="ECO:0000313" key="2">
    <source>
        <dbReference type="Proteomes" id="UP001163152"/>
    </source>
</evidence>
<dbReference type="EMBL" id="CP113797">
    <property type="protein sequence ID" value="WAL60675.1"/>
    <property type="molecule type" value="Genomic_DNA"/>
</dbReference>
<evidence type="ECO:0000313" key="1">
    <source>
        <dbReference type="EMBL" id="WAL60675.1"/>
    </source>
</evidence>
<keyword evidence="2" id="KW-1185">Reference proteome</keyword>
<reference evidence="1" key="1">
    <citation type="submission" date="2022-12" db="EMBL/GenBank/DDBJ databases">
        <title>Polyphasic identification of a Novel Hot-Spring Cyanobacterium Ocullathermofonsia sinensis gen nov. sp. nov. and Genomic Insights on its Adaptations to the Thermal Habitat.</title>
        <authorList>
            <person name="Daroch M."/>
            <person name="Tang J."/>
            <person name="Jiang Y."/>
        </authorList>
    </citation>
    <scope>NUCLEOTIDE SEQUENCE</scope>
    <source>
        <strain evidence="1">PKUAC-SCTA174</strain>
    </source>
</reference>
<organism evidence="1 2">
    <name type="scientific">Thermocoleostomius sinensis A174</name>
    <dbReference type="NCBI Taxonomy" id="2016057"/>
    <lineage>
        <taxon>Bacteria</taxon>
        <taxon>Bacillati</taxon>
        <taxon>Cyanobacteriota</taxon>
        <taxon>Cyanophyceae</taxon>
        <taxon>Oculatellales</taxon>
        <taxon>Oculatellaceae</taxon>
        <taxon>Thermocoleostomius</taxon>
    </lineage>
</organism>
<dbReference type="RefSeq" id="WP_268610635.1">
    <property type="nucleotide sequence ID" value="NZ_CP113797.1"/>
</dbReference>
<accession>A0A9E8ZGA5</accession>
<protein>
    <submittedName>
        <fullName evidence="1">Uncharacterized protein</fullName>
    </submittedName>
</protein>
<dbReference type="Proteomes" id="UP001163152">
    <property type="component" value="Chromosome"/>
</dbReference>
<dbReference type="AlphaFoldDB" id="A0A9E8ZGA5"/>
<proteinExistence type="predicted"/>
<name>A0A9E8ZGA5_9CYAN</name>